<evidence type="ECO:0000256" key="12">
    <source>
        <dbReference type="PIRSR" id="PIRSR006431-1"/>
    </source>
</evidence>
<dbReference type="InterPro" id="IPR029058">
    <property type="entry name" value="AB_hydrolase_fold"/>
</dbReference>
<evidence type="ECO:0000256" key="13">
    <source>
        <dbReference type="RuleBase" id="RU003421"/>
    </source>
</evidence>
<comment type="subcellular location">
    <subcellularLocation>
        <location evidence="2 11">Cytoplasm</location>
    </subcellularLocation>
</comment>
<dbReference type="PANTHER" id="PTHR43722">
    <property type="entry name" value="PROLINE IMINOPEPTIDASE"/>
    <property type="match status" value="1"/>
</dbReference>
<comment type="caution">
    <text evidence="15">The sequence shown here is derived from an EMBL/GenBank/DDBJ whole genome shotgun (WGS) entry which is preliminary data.</text>
</comment>
<dbReference type="GO" id="GO:0005737">
    <property type="term" value="C:cytoplasm"/>
    <property type="evidence" value="ECO:0007669"/>
    <property type="project" value="UniProtKB-SubCell"/>
</dbReference>
<dbReference type="PANTHER" id="PTHR43722:SF1">
    <property type="entry name" value="PROLINE IMINOPEPTIDASE"/>
    <property type="match status" value="1"/>
</dbReference>
<evidence type="ECO:0000256" key="9">
    <source>
        <dbReference type="ARBA" id="ARBA00022801"/>
    </source>
</evidence>
<dbReference type="PRINTS" id="PR00793">
    <property type="entry name" value="PROAMNOPTASE"/>
</dbReference>
<keyword evidence="6 11" id="KW-0031">Aminopeptidase</keyword>
<dbReference type="GO" id="GO:0004177">
    <property type="term" value="F:aminopeptidase activity"/>
    <property type="evidence" value="ECO:0007669"/>
    <property type="project" value="UniProtKB-UniRule"/>
</dbReference>
<evidence type="ECO:0000256" key="5">
    <source>
        <dbReference type="ARBA" id="ARBA00021843"/>
    </source>
</evidence>
<dbReference type="PIRSF" id="PIRSF006431">
    <property type="entry name" value="Pept_S33"/>
    <property type="match status" value="1"/>
</dbReference>
<evidence type="ECO:0000313" key="15">
    <source>
        <dbReference type="EMBL" id="PTB86962.1"/>
    </source>
</evidence>
<feature type="domain" description="AB hydrolase-1" evidence="14">
    <location>
        <begin position="50"/>
        <end position="310"/>
    </location>
</feature>
<accession>A0A2T4CZM0</accession>
<dbReference type="Pfam" id="PF00561">
    <property type="entry name" value="Abhydrolase_1"/>
    <property type="match status" value="1"/>
</dbReference>
<sequence>MLKTNTEQHMRTLYPDIEPFHSQLLSCEEMPDGRRHEVYFEQCGNPQGIPVIFLHGGPGSGCRPQHRCYFDPELYHIILFDQRGCGRSLPAGELEHNTTDYLIADMEAIRKLLNIDKWMLFGGSWGATLALAYARQHPQNVSNMVLRGTFLGRQQDINWVYAAGGASRVFAEAWHELVKDLPESEQNSPLAYFYQKLTHPDVSQQVIAANTLQNWEATIVMLRDQHYQPDAEQSPGPLAHSRIQLHYALNNCFLADQPLLESIESINHIPATIIHGRYDMVCPMQQSWEVYQRWPNAQFEVLPMAGHAASEPAIIDALVRTTDQLASKLI</sequence>
<dbReference type="GO" id="GO:0006508">
    <property type="term" value="P:proteolysis"/>
    <property type="evidence" value="ECO:0007669"/>
    <property type="project" value="UniProtKB-KW"/>
</dbReference>
<name>A0A2T4CZM0_9GAMM</name>
<reference evidence="15" key="1">
    <citation type="submission" date="2018-03" db="EMBL/GenBank/DDBJ databases">
        <title>Cross-interface Injection: A General Nanoliter Liquid Handling Method Applied to Single Cells Genome Amplification Automated Nanoliter Liquid Handling Applied to Single Cell Multiple Displacement Amplification.</title>
        <authorList>
            <person name="Yun J."/>
            <person name="Xu P."/>
            <person name="Xu J."/>
            <person name="Dai X."/>
            <person name="Wang Y."/>
            <person name="Zheng X."/>
            <person name="Cao C."/>
            <person name="Yi Q."/>
            <person name="Zhu Y."/>
            <person name="Wang L."/>
            <person name="Dong Z."/>
            <person name="Huang Y."/>
            <person name="Huang L."/>
            <person name="Du W."/>
        </authorList>
    </citation>
    <scope>NUCLEOTIDE SEQUENCE [LARGE SCALE GENOMIC DNA]</scope>
    <source>
        <strain evidence="15">Z-D3-2</strain>
    </source>
</reference>
<gene>
    <name evidence="15" type="primary">pip</name>
    <name evidence="15" type="ORF">C9940_00100</name>
</gene>
<dbReference type="NCBIfam" id="TIGR01249">
    <property type="entry name" value="pro_imino_pep_1"/>
    <property type="match status" value="1"/>
</dbReference>
<evidence type="ECO:0000256" key="11">
    <source>
        <dbReference type="PIRNR" id="PIRNR006431"/>
    </source>
</evidence>
<evidence type="ECO:0000256" key="1">
    <source>
        <dbReference type="ARBA" id="ARBA00001585"/>
    </source>
</evidence>
<dbReference type="SUPFAM" id="SSF53474">
    <property type="entry name" value="alpha/beta-Hydrolases"/>
    <property type="match status" value="1"/>
</dbReference>
<dbReference type="InterPro" id="IPR000073">
    <property type="entry name" value="AB_hydrolase_1"/>
</dbReference>
<evidence type="ECO:0000256" key="6">
    <source>
        <dbReference type="ARBA" id="ARBA00022438"/>
    </source>
</evidence>
<feature type="active site" evidence="12">
    <location>
        <position position="279"/>
    </location>
</feature>
<evidence type="ECO:0000256" key="4">
    <source>
        <dbReference type="ARBA" id="ARBA00012568"/>
    </source>
</evidence>
<feature type="active site" description="Proton donor" evidence="12">
    <location>
        <position position="307"/>
    </location>
</feature>
<comment type="similarity">
    <text evidence="3 11 13">Belongs to the peptidase S33 family.</text>
</comment>
<proteinExistence type="inferred from homology"/>
<keyword evidence="9 11" id="KW-0378">Hydrolase</keyword>
<evidence type="ECO:0000256" key="3">
    <source>
        <dbReference type="ARBA" id="ARBA00010088"/>
    </source>
</evidence>
<evidence type="ECO:0000259" key="14">
    <source>
        <dbReference type="Pfam" id="PF00561"/>
    </source>
</evidence>
<dbReference type="EC" id="3.4.11.5" evidence="4 11"/>
<evidence type="ECO:0000256" key="7">
    <source>
        <dbReference type="ARBA" id="ARBA00022490"/>
    </source>
</evidence>
<comment type="catalytic activity">
    <reaction evidence="1 11 13">
        <text>Release of N-terminal proline from a peptide.</text>
        <dbReference type="EC" id="3.4.11.5"/>
    </reaction>
</comment>
<dbReference type="AlphaFoldDB" id="A0A2T4CZM0"/>
<dbReference type="EMBL" id="PYVN01000001">
    <property type="protein sequence ID" value="PTB86962.1"/>
    <property type="molecule type" value="Genomic_DNA"/>
</dbReference>
<dbReference type="InterPro" id="IPR002410">
    <property type="entry name" value="Peptidase_S33"/>
</dbReference>
<keyword evidence="8 11" id="KW-0645">Protease</keyword>
<protein>
    <recommendedName>
        <fullName evidence="5 11">Proline iminopeptidase</fullName>
        <shortName evidence="11">PIP</shortName>
        <ecNumber evidence="4 11">3.4.11.5</ecNumber>
    </recommendedName>
    <alternativeName>
        <fullName evidence="10 11">Prolyl aminopeptidase</fullName>
    </alternativeName>
</protein>
<dbReference type="Gene3D" id="3.40.50.1820">
    <property type="entry name" value="alpha/beta hydrolase"/>
    <property type="match status" value="1"/>
</dbReference>
<evidence type="ECO:0000256" key="2">
    <source>
        <dbReference type="ARBA" id="ARBA00004496"/>
    </source>
</evidence>
<evidence type="ECO:0000256" key="8">
    <source>
        <dbReference type="ARBA" id="ARBA00022670"/>
    </source>
</evidence>
<organism evidence="15">
    <name type="scientific">Pseudidiomarina aestuarii</name>
    <dbReference type="NCBI Taxonomy" id="624146"/>
    <lineage>
        <taxon>Bacteria</taxon>
        <taxon>Pseudomonadati</taxon>
        <taxon>Pseudomonadota</taxon>
        <taxon>Gammaproteobacteria</taxon>
        <taxon>Alteromonadales</taxon>
        <taxon>Idiomarinaceae</taxon>
        <taxon>Pseudidiomarina</taxon>
    </lineage>
</organism>
<feature type="active site" description="Nucleophile" evidence="12">
    <location>
        <position position="124"/>
    </location>
</feature>
<keyword evidence="7 11" id="KW-0963">Cytoplasm</keyword>
<evidence type="ECO:0000256" key="10">
    <source>
        <dbReference type="ARBA" id="ARBA00029605"/>
    </source>
</evidence>
<dbReference type="InterPro" id="IPR005944">
    <property type="entry name" value="Pro_iminopeptidase"/>
</dbReference>